<dbReference type="Pfam" id="PF00582">
    <property type="entry name" value="Usp"/>
    <property type="match status" value="1"/>
</dbReference>
<dbReference type="SUPFAM" id="SSF52402">
    <property type="entry name" value="Adenine nucleotide alpha hydrolases-like"/>
    <property type="match status" value="1"/>
</dbReference>
<organism evidence="2 3">
    <name type="scientific">Streptacidiphilus fuscans</name>
    <dbReference type="NCBI Taxonomy" id="2789292"/>
    <lineage>
        <taxon>Bacteria</taxon>
        <taxon>Bacillati</taxon>
        <taxon>Actinomycetota</taxon>
        <taxon>Actinomycetes</taxon>
        <taxon>Kitasatosporales</taxon>
        <taxon>Streptomycetaceae</taxon>
        <taxon>Streptacidiphilus</taxon>
    </lineage>
</organism>
<evidence type="ECO:0000259" key="1">
    <source>
        <dbReference type="Pfam" id="PF00582"/>
    </source>
</evidence>
<gene>
    <name evidence="2" type="ORF">I2501_03585</name>
</gene>
<name>A0A931AYX6_9ACTN</name>
<dbReference type="InterPro" id="IPR006016">
    <property type="entry name" value="UspA"/>
</dbReference>
<evidence type="ECO:0000313" key="3">
    <source>
        <dbReference type="Proteomes" id="UP000657385"/>
    </source>
</evidence>
<feature type="domain" description="UspA" evidence="1">
    <location>
        <begin position="7"/>
        <end position="145"/>
    </location>
</feature>
<evidence type="ECO:0000313" key="2">
    <source>
        <dbReference type="EMBL" id="MBF9067123.1"/>
    </source>
</evidence>
<dbReference type="Proteomes" id="UP000657385">
    <property type="component" value="Unassembled WGS sequence"/>
</dbReference>
<dbReference type="AlphaFoldDB" id="A0A931AYX6"/>
<dbReference type="RefSeq" id="WP_196192272.1">
    <property type="nucleotide sequence ID" value="NZ_JADPRT010000001.1"/>
</dbReference>
<reference evidence="2" key="1">
    <citation type="submission" date="2020-11" db="EMBL/GenBank/DDBJ databases">
        <title>Isolation and identification of active actinomycetes.</title>
        <authorList>
            <person name="Yu B."/>
        </authorList>
    </citation>
    <scope>NUCLEOTIDE SEQUENCE</scope>
    <source>
        <strain evidence="2">NEAU-YB345</strain>
    </source>
</reference>
<sequence length="170" mass="18764">MSREQGRVVVGVSGSVAGVCALRRAVREAGRDHRQVLAVLCWEPPEGDRLYRARPCPELAALWQRQATDRWQAAFVDAFGGVPTEVPVERMVVRTDSPGHVLCTLADDPDDLLVVGTSHRNRPWDVLRPQRVLRHLLRNARCPVLPVSAPQMPKGALGALRRAAPADFAR</sequence>
<proteinExistence type="predicted"/>
<dbReference type="Gene3D" id="3.40.50.12370">
    <property type="match status" value="1"/>
</dbReference>
<accession>A0A931AYX6</accession>
<protein>
    <submittedName>
        <fullName evidence="2">Universal stress protein</fullName>
    </submittedName>
</protein>
<dbReference type="EMBL" id="JADPRT010000001">
    <property type="protein sequence ID" value="MBF9067123.1"/>
    <property type="molecule type" value="Genomic_DNA"/>
</dbReference>
<dbReference type="CDD" id="cd00293">
    <property type="entry name" value="USP-like"/>
    <property type="match status" value="1"/>
</dbReference>
<comment type="caution">
    <text evidence="2">The sequence shown here is derived from an EMBL/GenBank/DDBJ whole genome shotgun (WGS) entry which is preliminary data.</text>
</comment>
<keyword evidence="3" id="KW-1185">Reference proteome</keyword>